<dbReference type="PANTHER" id="PTHR35812:SF1">
    <property type="entry name" value="LIPOPROTEIN"/>
    <property type="match status" value="1"/>
</dbReference>
<keyword evidence="2" id="KW-0449">Lipoprotein</keyword>
<feature type="domain" description="Lcl C-terminal" evidence="1">
    <location>
        <begin position="24"/>
        <end position="164"/>
    </location>
</feature>
<keyword evidence="3" id="KW-1185">Reference proteome</keyword>
<gene>
    <name evidence="2" type="ordered locus">MEALZ_2113</name>
</gene>
<accession>G4T483</accession>
<dbReference type="HOGENOM" id="CLU_101405_1_2_6"/>
<dbReference type="PANTHER" id="PTHR35812">
    <property type="entry name" value="LIPOPROTEIN"/>
    <property type="match status" value="1"/>
</dbReference>
<evidence type="ECO:0000259" key="1">
    <source>
        <dbReference type="Pfam" id="PF07603"/>
    </source>
</evidence>
<organism evidence="2 3">
    <name type="scientific">Methylotuvimicrobium alcaliphilum (strain DSM 19304 / NCIMB 14124 / VKM B-2133 / 20Z)</name>
    <name type="common">Methylomicrobium alcaliphilum</name>
    <dbReference type="NCBI Taxonomy" id="1091494"/>
    <lineage>
        <taxon>Bacteria</taxon>
        <taxon>Pseudomonadati</taxon>
        <taxon>Pseudomonadota</taxon>
        <taxon>Gammaproteobacteria</taxon>
        <taxon>Methylococcales</taxon>
        <taxon>Methylococcaceae</taxon>
        <taxon>Methylotuvimicrobium</taxon>
    </lineage>
</organism>
<dbReference type="Proteomes" id="UP000008315">
    <property type="component" value="Chromosome"/>
</dbReference>
<proteinExistence type="predicted"/>
<dbReference type="AlphaFoldDB" id="G4T483"/>
<protein>
    <submittedName>
        <fullName evidence="2">Lipoprotein</fullName>
    </submittedName>
</protein>
<dbReference type="InterPro" id="IPR011460">
    <property type="entry name" value="Lcl_C"/>
</dbReference>
<sequence>MEKAKTQTRQQGLIAGRYRDNGDGTLTDIAMGLQWMRCSLGQIWQNGTCMGEAKRYTFNDALNAGQQIVFAGYRDWREPTIFELKTLIYCSSDSPKMWNDTKSSCSGNYQRSTIHRTAFPNTPASVFWSSSPTSLSYAWYVDFYYGYFQSDARKTSGYHVRLVRSGQ</sequence>
<evidence type="ECO:0000313" key="3">
    <source>
        <dbReference type="Proteomes" id="UP000008315"/>
    </source>
</evidence>
<reference evidence="3" key="1">
    <citation type="journal article" date="2012" name="J. Bacteriol.">
        <title>Genome sequence of the haloalkaliphilic methanotrophic bacterium Methylomicrobium alcaliphilum 20Z.</title>
        <authorList>
            <person name="Vuilleumier S."/>
            <person name="Khmelenina V.N."/>
            <person name="Bringel F."/>
            <person name="Reshetnikov A.S."/>
            <person name="Lajus A."/>
            <person name="Mangenot S."/>
            <person name="Rouy Z."/>
            <person name="Op den Camp H.J."/>
            <person name="Jetten M.S."/>
            <person name="Dispirito A.A."/>
            <person name="Dunfield P."/>
            <person name="Klotz M.G."/>
            <person name="Semrau J.D."/>
            <person name="Stein L.Y."/>
            <person name="Barbe V."/>
            <person name="Medigue C."/>
            <person name="Trotsenko Y.A."/>
            <person name="Kalyuzhnaya M.G."/>
        </authorList>
    </citation>
    <scope>NUCLEOTIDE SEQUENCE [LARGE SCALE GENOMIC DNA]</scope>
    <source>
        <strain evidence="3">DSM 19304 / NCIMB 14124 / VKM B-2133 / 20Z</strain>
    </source>
</reference>
<evidence type="ECO:0000313" key="2">
    <source>
        <dbReference type="EMBL" id="CCE23799.1"/>
    </source>
</evidence>
<dbReference type="EMBL" id="FO082060">
    <property type="protein sequence ID" value="CCE23799.1"/>
    <property type="molecule type" value="Genomic_DNA"/>
</dbReference>
<name>G4T483_META2</name>
<dbReference type="Pfam" id="PF07603">
    <property type="entry name" value="Lcl_C"/>
    <property type="match status" value="1"/>
</dbReference>
<dbReference type="KEGG" id="mah:MEALZ_2113"/>
<dbReference type="STRING" id="1091494.MEALZ_2113"/>
<dbReference type="RefSeq" id="WP_014148589.1">
    <property type="nucleotide sequence ID" value="NC_016112.1"/>
</dbReference>